<keyword evidence="6 11" id="KW-0472">Membrane</keyword>
<comment type="function">
    <text evidence="1 11">Assembles around the rod to form the L-ring and probably protects the motor/basal body from shearing forces during rotation.</text>
</comment>
<keyword evidence="13" id="KW-0282">Flagellum</keyword>
<evidence type="ECO:0000313" key="13">
    <source>
        <dbReference type="EMBL" id="KHT44509.1"/>
    </source>
</evidence>
<evidence type="ECO:0000256" key="12">
    <source>
        <dbReference type="SAM" id="SignalP"/>
    </source>
</evidence>
<dbReference type="HAMAP" id="MF_00415">
    <property type="entry name" value="FlgH"/>
    <property type="match status" value="1"/>
</dbReference>
<reference evidence="13 14" key="1">
    <citation type="submission" date="2014-12" db="EMBL/GenBank/DDBJ databases">
        <title>Genome sequencing of Alteromonas marina AD001.</title>
        <authorList>
            <person name="Adrian T.G.S."/>
            <person name="Chan K.G."/>
        </authorList>
    </citation>
    <scope>NUCLEOTIDE SEQUENCE [LARGE SCALE GENOMIC DNA]</scope>
    <source>
        <strain evidence="13 14">AD001</strain>
    </source>
</reference>
<dbReference type="PANTHER" id="PTHR34933:SF1">
    <property type="entry name" value="FLAGELLAR L-RING PROTEIN"/>
    <property type="match status" value="1"/>
</dbReference>
<evidence type="ECO:0000256" key="5">
    <source>
        <dbReference type="ARBA" id="ARBA00022729"/>
    </source>
</evidence>
<evidence type="ECO:0000256" key="6">
    <source>
        <dbReference type="ARBA" id="ARBA00023136"/>
    </source>
</evidence>
<organism evidence="13 14">
    <name type="scientific">Alteromonas marina</name>
    <dbReference type="NCBI Taxonomy" id="203795"/>
    <lineage>
        <taxon>Bacteria</taxon>
        <taxon>Pseudomonadati</taxon>
        <taxon>Pseudomonadota</taxon>
        <taxon>Gammaproteobacteria</taxon>
        <taxon>Alteromonadales</taxon>
        <taxon>Alteromonadaceae</taxon>
        <taxon>Alteromonas/Salinimonas group</taxon>
        <taxon>Alteromonas</taxon>
    </lineage>
</organism>
<feature type="signal peptide" evidence="12">
    <location>
        <begin position="1"/>
        <end position="30"/>
    </location>
</feature>
<dbReference type="GO" id="GO:0003774">
    <property type="term" value="F:cytoskeletal motor activity"/>
    <property type="evidence" value="ECO:0007669"/>
    <property type="project" value="InterPro"/>
</dbReference>
<evidence type="ECO:0000256" key="7">
    <source>
        <dbReference type="ARBA" id="ARBA00023139"/>
    </source>
</evidence>
<evidence type="ECO:0000256" key="1">
    <source>
        <dbReference type="ARBA" id="ARBA00002591"/>
    </source>
</evidence>
<keyword evidence="8 11" id="KW-0975">Bacterial flagellum</keyword>
<keyword evidence="13" id="KW-0966">Cell projection</keyword>
<dbReference type="AlphaFoldDB" id="A0A0B3YVC9"/>
<dbReference type="EMBL" id="JWLW01000066">
    <property type="protein sequence ID" value="KHT44509.1"/>
    <property type="molecule type" value="Genomic_DNA"/>
</dbReference>
<keyword evidence="7" id="KW-0564">Palmitate</keyword>
<dbReference type="Pfam" id="PF02107">
    <property type="entry name" value="FlgH"/>
    <property type="match status" value="1"/>
</dbReference>
<comment type="similarity">
    <text evidence="3 11">Belongs to the FlgH family.</text>
</comment>
<feature type="chain" id="PRO_5008827821" description="Flagellar L-ring protein" evidence="12">
    <location>
        <begin position="31"/>
        <end position="230"/>
    </location>
</feature>
<evidence type="ECO:0000256" key="11">
    <source>
        <dbReference type="HAMAP-Rule" id="MF_00415"/>
    </source>
</evidence>
<evidence type="ECO:0000256" key="10">
    <source>
        <dbReference type="ARBA" id="ARBA00023288"/>
    </source>
</evidence>
<dbReference type="GO" id="GO:0009279">
    <property type="term" value="C:cell outer membrane"/>
    <property type="evidence" value="ECO:0007669"/>
    <property type="project" value="UniProtKB-SubCell"/>
</dbReference>
<dbReference type="NCBIfam" id="NF009338">
    <property type="entry name" value="PRK12698.1"/>
    <property type="match status" value="1"/>
</dbReference>
<dbReference type="GO" id="GO:0009427">
    <property type="term" value="C:bacterial-type flagellum basal body, distal rod, L ring"/>
    <property type="evidence" value="ECO:0007669"/>
    <property type="project" value="InterPro"/>
</dbReference>
<dbReference type="PROSITE" id="PS51257">
    <property type="entry name" value="PROKAR_LIPOPROTEIN"/>
    <property type="match status" value="1"/>
</dbReference>
<comment type="subunit">
    <text evidence="4 11">The basal body constitutes a major portion of the flagellar organelle and consists of four rings (L,P,S, and M) mounted on a central rod.</text>
</comment>
<keyword evidence="9 11" id="KW-0998">Cell outer membrane</keyword>
<keyword evidence="13" id="KW-0969">Cilium</keyword>
<evidence type="ECO:0000256" key="2">
    <source>
        <dbReference type="ARBA" id="ARBA00004635"/>
    </source>
</evidence>
<name>A0A0B3YVC9_9ALTE</name>
<keyword evidence="10 11" id="KW-0449">Lipoprotein</keyword>
<dbReference type="NCBIfam" id="NF001304">
    <property type="entry name" value="PRK00249.1-4"/>
    <property type="match status" value="1"/>
</dbReference>
<keyword evidence="5 11" id="KW-0732">Signal</keyword>
<accession>A0A0B3YVC9</accession>
<sequence length="230" mass="24499">MGSIMRILGLSVALLLLGGCASTNEPPVQANDPSFAPVVPDYPRETVVEDGSLFRSHMANSLYSDVTARRVGDIITVTLSENTQASKSADTSTAKDTNVNLNPITGLAGQAINIGGQSVQLGISSSRDFTGDAAANQSNSLIGAISVTVVDVLPNSNLVIRGEKWLTLNQGDEYIRLTGIIRPADISPENEIVSTKVANARIQYSGTGTFARAQEKGWLTKFFDSTWWPL</sequence>
<dbReference type="PANTHER" id="PTHR34933">
    <property type="entry name" value="FLAGELLAR L-RING PROTEIN"/>
    <property type="match status" value="1"/>
</dbReference>
<evidence type="ECO:0000256" key="3">
    <source>
        <dbReference type="ARBA" id="ARBA00006929"/>
    </source>
</evidence>
<proteinExistence type="inferred from homology"/>
<gene>
    <name evidence="11" type="primary">flgH</name>
    <name evidence="13" type="ORF">RJ41_16690</name>
</gene>
<dbReference type="PRINTS" id="PR01008">
    <property type="entry name" value="FLGLRINGFLGH"/>
</dbReference>
<keyword evidence="14" id="KW-1185">Reference proteome</keyword>
<evidence type="ECO:0000313" key="14">
    <source>
        <dbReference type="Proteomes" id="UP000031197"/>
    </source>
</evidence>
<evidence type="ECO:0000256" key="9">
    <source>
        <dbReference type="ARBA" id="ARBA00023237"/>
    </source>
</evidence>
<comment type="subcellular location">
    <subcellularLocation>
        <location evidence="11">Cell outer membrane</location>
        <topology evidence="11">Lipid-anchor</topology>
    </subcellularLocation>
    <subcellularLocation>
        <location evidence="11">Bacterial flagellum basal body</location>
    </subcellularLocation>
    <subcellularLocation>
        <location evidence="2">Membrane</location>
        <topology evidence="2">Lipid-anchor</topology>
    </subcellularLocation>
</comment>
<protein>
    <recommendedName>
        <fullName evidence="11">Flagellar L-ring protein</fullName>
    </recommendedName>
    <alternativeName>
        <fullName evidence="11">Basal body L-ring protein</fullName>
    </alternativeName>
</protein>
<dbReference type="GO" id="GO:0071973">
    <property type="term" value="P:bacterial-type flagellum-dependent cell motility"/>
    <property type="evidence" value="ECO:0007669"/>
    <property type="project" value="InterPro"/>
</dbReference>
<comment type="caution">
    <text evidence="13">The sequence shown here is derived from an EMBL/GenBank/DDBJ whole genome shotgun (WGS) entry which is preliminary data.</text>
</comment>
<evidence type="ECO:0000256" key="4">
    <source>
        <dbReference type="ARBA" id="ARBA00011439"/>
    </source>
</evidence>
<evidence type="ECO:0000256" key="8">
    <source>
        <dbReference type="ARBA" id="ARBA00023143"/>
    </source>
</evidence>
<dbReference type="InterPro" id="IPR000527">
    <property type="entry name" value="Flag_Lring"/>
</dbReference>
<dbReference type="Proteomes" id="UP000031197">
    <property type="component" value="Unassembled WGS sequence"/>
</dbReference>